<dbReference type="PRINTS" id="PR00032">
    <property type="entry name" value="HTHARAC"/>
</dbReference>
<dbReference type="Gene3D" id="1.10.10.60">
    <property type="entry name" value="Homeodomain-like"/>
    <property type="match status" value="2"/>
</dbReference>
<gene>
    <name evidence="5" type="ORF">ACFQ4B_33845</name>
</gene>
<feature type="domain" description="HTH araC/xylS-type" evidence="4">
    <location>
        <begin position="197"/>
        <end position="297"/>
    </location>
</feature>
<keyword evidence="6" id="KW-1185">Reference proteome</keyword>
<dbReference type="InterPro" id="IPR020449">
    <property type="entry name" value="Tscrpt_reg_AraC-type_HTH"/>
</dbReference>
<sequence>MKIAVYSFQVDYLTRYSDFNPLLLFAQKYVFGPREQCPLRICYTNAIILVESGQGILRLNDQQYQVQTGSLVYIPAGTIHQWTSDASDPMIHRCAYFDWKYVDRPGFQYQRNYFKGIDTYIEELISPCPKLELNEVTTINNIPLWVSYFNAFTPPPELLGGRNPWDFLKYNGAFQSFLHQFLAYAVKHHVTYDPRIKKILDFIENEPLELEVAQLYELAHELGLGKSRFHDLFKQDTGYTPSDYLNRLKYHHIAEDLCFSRLSITEIAEKYGFSSIHYFSKAFRHATGMSPSEYRDKYKALL</sequence>
<evidence type="ECO:0000256" key="2">
    <source>
        <dbReference type="ARBA" id="ARBA00023125"/>
    </source>
</evidence>
<organism evidence="5 6">
    <name type="scientific">Paenibacillus vulneris</name>
    <dbReference type="NCBI Taxonomy" id="1133364"/>
    <lineage>
        <taxon>Bacteria</taxon>
        <taxon>Bacillati</taxon>
        <taxon>Bacillota</taxon>
        <taxon>Bacilli</taxon>
        <taxon>Bacillales</taxon>
        <taxon>Paenibacillaceae</taxon>
        <taxon>Paenibacillus</taxon>
    </lineage>
</organism>
<evidence type="ECO:0000256" key="1">
    <source>
        <dbReference type="ARBA" id="ARBA00023015"/>
    </source>
</evidence>
<dbReference type="Pfam" id="PF02311">
    <property type="entry name" value="AraC_binding"/>
    <property type="match status" value="1"/>
</dbReference>
<dbReference type="PANTHER" id="PTHR43280">
    <property type="entry name" value="ARAC-FAMILY TRANSCRIPTIONAL REGULATOR"/>
    <property type="match status" value="1"/>
</dbReference>
<evidence type="ECO:0000313" key="6">
    <source>
        <dbReference type="Proteomes" id="UP001597180"/>
    </source>
</evidence>
<dbReference type="Gene3D" id="2.60.120.10">
    <property type="entry name" value="Jelly Rolls"/>
    <property type="match status" value="1"/>
</dbReference>
<protein>
    <submittedName>
        <fullName evidence="5">AraC family transcriptional regulator</fullName>
    </submittedName>
</protein>
<dbReference type="Pfam" id="PF12833">
    <property type="entry name" value="HTH_18"/>
    <property type="match status" value="1"/>
</dbReference>
<keyword evidence="1" id="KW-0805">Transcription regulation</keyword>
<comment type="caution">
    <text evidence="5">The sequence shown here is derived from an EMBL/GenBank/DDBJ whole genome shotgun (WGS) entry which is preliminary data.</text>
</comment>
<dbReference type="SUPFAM" id="SSF46689">
    <property type="entry name" value="Homeodomain-like"/>
    <property type="match status" value="2"/>
</dbReference>
<name>A0ABW3UXP0_9BACL</name>
<dbReference type="Proteomes" id="UP001597180">
    <property type="component" value="Unassembled WGS sequence"/>
</dbReference>
<proteinExistence type="predicted"/>
<dbReference type="InterPro" id="IPR018060">
    <property type="entry name" value="HTH_AraC"/>
</dbReference>
<dbReference type="EMBL" id="JBHTLU010000055">
    <property type="protein sequence ID" value="MFD1225074.1"/>
    <property type="molecule type" value="Genomic_DNA"/>
</dbReference>
<accession>A0ABW3UXP0</accession>
<keyword evidence="2" id="KW-0238">DNA-binding</keyword>
<evidence type="ECO:0000259" key="4">
    <source>
        <dbReference type="PROSITE" id="PS01124"/>
    </source>
</evidence>
<keyword evidence="3" id="KW-0804">Transcription</keyword>
<dbReference type="RefSeq" id="WP_345584965.1">
    <property type="nucleotide sequence ID" value="NZ_BAABJG010000001.1"/>
</dbReference>
<dbReference type="SUPFAM" id="SSF51215">
    <property type="entry name" value="Regulatory protein AraC"/>
    <property type="match status" value="1"/>
</dbReference>
<evidence type="ECO:0000256" key="3">
    <source>
        <dbReference type="ARBA" id="ARBA00023163"/>
    </source>
</evidence>
<dbReference type="InterPro" id="IPR003313">
    <property type="entry name" value="AraC-bd"/>
</dbReference>
<evidence type="ECO:0000313" key="5">
    <source>
        <dbReference type="EMBL" id="MFD1225074.1"/>
    </source>
</evidence>
<dbReference type="SMART" id="SM00342">
    <property type="entry name" value="HTH_ARAC"/>
    <property type="match status" value="1"/>
</dbReference>
<dbReference type="PROSITE" id="PS01124">
    <property type="entry name" value="HTH_ARAC_FAMILY_2"/>
    <property type="match status" value="1"/>
</dbReference>
<dbReference type="InterPro" id="IPR009057">
    <property type="entry name" value="Homeodomain-like_sf"/>
</dbReference>
<dbReference type="InterPro" id="IPR037923">
    <property type="entry name" value="HTH-like"/>
</dbReference>
<dbReference type="InterPro" id="IPR014710">
    <property type="entry name" value="RmlC-like_jellyroll"/>
</dbReference>
<dbReference type="PANTHER" id="PTHR43280:SF28">
    <property type="entry name" value="HTH-TYPE TRANSCRIPTIONAL ACTIVATOR RHAS"/>
    <property type="match status" value="1"/>
</dbReference>
<reference evidence="6" key="1">
    <citation type="journal article" date="2019" name="Int. J. Syst. Evol. Microbiol.">
        <title>The Global Catalogue of Microorganisms (GCM) 10K type strain sequencing project: providing services to taxonomists for standard genome sequencing and annotation.</title>
        <authorList>
            <consortium name="The Broad Institute Genomics Platform"/>
            <consortium name="The Broad Institute Genome Sequencing Center for Infectious Disease"/>
            <person name="Wu L."/>
            <person name="Ma J."/>
        </authorList>
    </citation>
    <scope>NUCLEOTIDE SEQUENCE [LARGE SCALE GENOMIC DNA]</scope>
    <source>
        <strain evidence="6">CCUG 53270</strain>
    </source>
</reference>